<dbReference type="SUPFAM" id="SSF75005">
    <property type="entry name" value="Arabinanase/levansucrase/invertase"/>
    <property type="match status" value="1"/>
</dbReference>
<dbReference type="EMBL" id="JAENIJ010000039">
    <property type="protein sequence ID" value="MBK1884227.1"/>
    <property type="molecule type" value="Genomic_DNA"/>
</dbReference>
<accession>A0A934VW40</accession>
<keyword evidence="2" id="KW-1185">Reference proteome</keyword>
<dbReference type="Gene3D" id="2.115.10.20">
    <property type="entry name" value="Glycosyl hydrolase domain, family 43"/>
    <property type="match status" value="2"/>
</dbReference>
<dbReference type="PANTHER" id="PTHR35279:SF1">
    <property type="entry name" value="ARABINANASE_LEVANSUCRASE_INVERTASE"/>
    <property type="match status" value="1"/>
</dbReference>
<evidence type="ECO:0008006" key="3">
    <source>
        <dbReference type="Google" id="ProtNLM"/>
    </source>
</evidence>
<reference evidence="1" key="1">
    <citation type="submission" date="2021-01" db="EMBL/GenBank/DDBJ databases">
        <title>Modified the classification status of verrucomicrobia.</title>
        <authorList>
            <person name="Feng X."/>
        </authorList>
    </citation>
    <scope>NUCLEOTIDE SEQUENCE</scope>
    <source>
        <strain evidence="1">KCTC 22041</strain>
    </source>
</reference>
<name>A0A934VW40_9BACT</name>
<comment type="caution">
    <text evidence="1">The sequence shown here is derived from an EMBL/GenBank/DDBJ whole genome shotgun (WGS) entry which is preliminary data.</text>
</comment>
<protein>
    <recommendedName>
        <fullName evidence="3">Glycosyl hydrolase family 32 N-terminal domain-containing protein</fullName>
    </recommendedName>
</protein>
<dbReference type="RefSeq" id="WP_200273227.1">
    <property type="nucleotide sequence ID" value="NZ_JAENIJ010000039.1"/>
</dbReference>
<proteinExistence type="predicted"/>
<evidence type="ECO:0000313" key="2">
    <source>
        <dbReference type="Proteomes" id="UP000603141"/>
    </source>
</evidence>
<dbReference type="AlphaFoldDB" id="A0A934VW40"/>
<sequence length="257" mass="28079">MFFGGQGKDGHDRIHLATSKDGTTWKQEGIVFAPEGVNHVNDPSVVSVNDVLYMFYTLAGSGVTDSIGLATSADGRKWSDRGAVFTPSPSPAWDSLLVGRPSVIYDGKRFLLWYDGRKDLPPGAPDLKAPKSDHSHRFVGYATSLDGIKWERRSDPVFGDDAGGVDVFKSGDSFAMVIESRDGTRWATSPDGVHWKSQGLLFPKDSDSPYGHVTPFVFADKTSWRLYFGAAQAEGWNQNSIYCAVIKPPPDLNSTTK</sequence>
<gene>
    <name evidence="1" type="ORF">JIN85_17540</name>
</gene>
<dbReference type="Proteomes" id="UP000603141">
    <property type="component" value="Unassembled WGS sequence"/>
</dbReference>
<evidence type="ECO:0000313" key="1">
    <source>
        <dbReference type="EMBL" id="MBK1884227.1"/>
    </source>
</evidence>
<organism evidence="1 2">
    <name type="scientific">Luteolibacter pohnpeiensis</name>
    <dbReference type="NCBI Taxonomy" id="454153"/>
    <lineage>
        <taxon>Bacteria</taxon>
        <taxon>Pseudomonadati</taxon>
        <taxon>Verrucomicrobiota</taxon>
        <taxon>Verrucomicrobiia</taxon>
        <taxon>Verrucomicrobiales</taxon>
        <taxon>Verrucomicrobiaceae</taxon>
        <taxon>Luteolibacter</taxon>
    </lineage>
</organism>
<dbReference type="PANTHER" id="PTHR35279">
    <property type="match status" value="1"/>
</dbReference>
<dbReference type="InterPro" id="IPR023296">
    <property type="entry name" value="Glyco_hydro_beta-prop_sf"/>
</dbReference>